<reference evidence="1 2" key="1">
    <citation type="submission" date="2019-03" db="EMBL/GenBank/DDBJ databases">
        <title>Single cell metagenomics reveals metabolic interactions within the superorganism composed of flagellate Streblomastix strix and complex community of Bacteroidetes bacteria on its surface.</title>
        <authorList>
            <person name="Treitli S.C."/>
            <person name="Kolisko M."/>
            <person name="Husnik F."/>
            <person name="Keeling P."/>
            <person name="Hampl V."/>
        </authorList>
    </citation>
    <scope>NUCLEOTIDE SEQUENCE [LARGE SCALE GENOMIC DNA]</scope>
    <source>
        <strain evidence="1">ST1C</strain>
    </source>
</reference>
<dbReference type="EMBL" id="SNRW01032406">
    <property type="protein sequence ID" value="KAA6356795.1"/>
    <property type="molecule type" value="Genomic_DNA"/>
</dbReference>
<organism evidence="1 2">
    <name type="scientific">Streblomastix strix</name>
    <dbReference type="NCBI Taxonomy" id="222440"/>
    <lineage>
        <taxon>Eukaryota</taxon>
        <taxon>Metamonada</taxon>
        <taxon>Preaxostyla</taxon>
        <taxon>Oxymonadida</taxon>
        <taxon>Streblomastigidae</taxon>
        <taxon>Streblomastix</taxon>
    </lineage>
</organism>
<evidence type="ECO:0000313" key="2">
    <source>
        <dbReference type="Proteomes" id="UP000324800"/>
    </source>
</evidence>
<dbReference type="AlphaFoldDB" id="A0A5J4TH86"/>
<name>A0A5J4TH86_9EUKA</name>
<comment type="caution">
    <text evidence="1">The sequence shown here is derived from an EMBL/GenBank/DDBJ whole genome shotgun (WGS) entry which is preliminary data.</text>
</comment>
<proteinExistence type="predicted"/>
<protein>
    <submittedName>
        <fullName evidence="1">Uncharacterized protein</fullName>
    </submittedName>
</protein>
<gene>
    <name evidence="1" type="ORF">EZS28_047678</name>
</gene>
<sequence>MLQKDNNIIIHITHLLIYIHFNQENGQQSFAVRRSSRWYIWKIHLFGDALVQSELVNIEYARTLVIAISTAGGHGAEYDDDIYDGLQQIFFFLDHLHEGRSDYSPSFPPQPLLARRSVEQIEEEGANEEIDAQLINNGQHVYIMDYRNKAKGAILNLFIESSNTKPR</sequence>
<dbReference type="Proteomes" id="UP000324800">
    <property type="component" value="Unassembled WGS sequence"/>
</dbReference>
<accession>A0A5J4TH86</accession>
<evidence type="ECO:0000313" key="1">
    <source>
        <dbReference type="EMBL" id="KAA6356795.1"/>
    </source>
</evidence>